<proteinExistence type="predicted"/>
<keyword evidence="1" id="KW-0812">Transmembrane</keyword>
<dbReference type="RefSeq" id="WP_101534719.1">
    <property type="nucleotide sequence ID" value="NZ_JBFHIU010000010.1"/>
</dbReference>
<gene>
    <name evidence="2" type="ORF">C0081_15430</name>
</gene>
<feature type="transmembrane region" description="Helical" evidence="1">
    <location>
        <begin position="12"/>
        <end position="33"/>
    </location>
</feature>
<dbReference type="EMBL" id="PKUQ01000031">
    <property type="protein sequence ID" value="PLW76285.1"/>
    <property type="molecule type" value="Genomic_DNA"/>
</dbReference>
<organism evidence="2 3">
    <name type="scientific">Cohaesibacter celericrescens</name>
    <dbReference type="NCBI Taxonomy" id="2067669"/>
    <lineage>
        <taxon>Bacteria</taxon>
        <taxon>Pseudomonadati</taxon>
        <taxon>Pseudomonadota</taxon>
        <taxon>Alphaproteobacteria</taxon>
        <taxon>Hyphomicrobiales</taxon>
        <taxon>Cohaesibacteraceae</taxon>
    </lineage>
</organism>
<dbReference type="OrthoDB" id="7376211at2"/>
<evidence type="ECO:0000313" key="3">
    <source>
        <dbReference type="Proteomes" id="UP000234881"/>
    </source>
</evidence>
<reference evidence="2 3" key="1">
    <citation type="submission" date="2018-01" db="EMBL/GenBank/DDBJ databases">
        <title>The draft genome sequence of Cohaesibacter sp. H1304.</title>
        <authorList>
            <person name="Wang N.-N."/>
            <person name="Du Z.-J."/>
        </authorList>
    </citation>
    <scope>NUCLEOTIDE SEQUENCE [LARGE SCALE GENOMIC DNA]</scope>
    <source>
        <strain evidence="2 3">H1304</strain>
    </source>
</reference>
<comment type="caution">
    <text evidence="2">The sequence shown here is derived from an EMBL/GenBank/DDBJ whole genome shotgun (WGS) entry which is preliminary data.</text>
</comment>
<keyword evidence="1" id="KW-1133">Transmembrane helix</keyword>
<feature type="transmembrane region" description="Helical" evidence="1">
    <location>
        <begin position="45"/>
        <end position="64"/>
    </location>
</feature>
<dbReference type="Proteomes" id="UP000234881">
    <property type="component" value="Unassembled WGS sequence"/>
</dbReference>
<evidence type="ECO:0000313" key="2">
    <source>
        <dbReference type="EMBL" id="PLW76285.1"/>
    </source>
</evidence>
<keyword evidence="3" id="KW-1185">Reference proteome</keyword>
<keyword evidence="1" id="KW-0472">Membrane</keyword>
<sequence length="72" mass="8690">MEKKSRKPRRWRFSLYIFCCVYPLVTAGLYLVVALTPEWVLWQRTFVLVPIVVVAMVYAIIPFIQQRMVRWL</sequence>
<evidence type="ECO:0000256" key="1">
    <source>
        <dbReference type="SAM" id="Phobius"/>
    </source>
</evidence>
<dbReference type="AlphaFoldDB" id="A0A2N5XP77"/>
<accession>A0A2N5XP77</accession>
<protein>
    <submittedName>
        <fullName evidence="2">Uncharacterized protein</fullName>
    </submittedName>
</protein>
<name>A0A2N5XP77_9HYPH</name>